<evidence type="ECO:0000313" key="12">
    <source>
        <dbReference type="Proteomes" id="UP000019155"/>
    </source>
</evidence>
<reference evidence="11 12" key="1">
    <citation type="journal article" date="2014" name="Genome Announc.">
        <title>The Genome Sequence of Bifidobacterium moukalabense DSM 27321 Highlights the Close Phylogenetic Relatedness with the Bifidobacterium dentium Taxon.</title>
        <authorList>
            <person name="Lugli G.A."/>
            <person name="Duranti S."/>
            <person name="Milani C."/>
            <person name="Turroni F."/>
            <person name="Viappiani A."/>
            <person name="Mangifesta M."/>
            <person name="van Sinderen D."/>
            <person name="Ventura M."/>
        </authorList>
    </citation>
    <scope>NUCLEOTIDE SEQUENCE [LARGE SCALE GENOMIC DNA]</scope>
    <source>
        <strain evidence="11 12">DSM 27321</strain>
    </source>
</reference>
<keyword evidence="2" id="KW-1003">Cell membrane</keyword>
<dbReference type="STRING" id="1435051.BMOU_0273"/>
<evidence type="ECO:0000313" key="11">
    <source>
        <dbReference type="EMBL" id="ETY72259.1"/>
    </source>
</evidence>
<dbReference type="InterPro" id="IPR034746">
    <property type="entry name" value="POTRA"/>
</dbReference>
<keyword evidence="3 11" id="KW-0132">Cell division</keyword>
<proteinExistence type="predicted"/>
<keyword evidence="12" id="KW-1185">Reference proteome</keyword>
<dbReference type="OrthoDB" id="3238713at2"/>
<dbReference type="PROSITE" id="PS51779">
    <property type="entry name" value="POTRA"/>
    <property type="match status" value="1"/>
</dbReference>
<keyword evidence="6 9" id="KW-0472">Membrane</keyword>
<evidence type="ECO:0000256" key="8">
    <source>
        <dbReference type="SAM" id="MobiDB-lite"/>
    </source>
</evidence>
<dbReference type="EMBL" id="AZMV01000001">
    <property type="protein sequence ID" value="ETY72259.1"/>
    <property type="molecule type" value="Genomic_DNA"/>
</dbReference>
<dbReference type="RefSeq" id="WP_034874018.1">
    <property type="nucleotide sequence ID" value="NZ_AZMV01000001.1"/>
</dbReference>
<dbReference type="Gene3D" id="3.40.50.10960">
    <property type="match status" value="1"/>
</dbReference>
<evidence type="ECO:0000256" key="7">
    <source>
        <dbReference type="ARBA" id="ARBA00023306"/>
    </source>
</evidence>
<dbReference type="PANTHER" id="PTHR37820:SF1">
    <property type="entry name" value="CELL DIVISION PROTEIN FTSQ"/>
    <property type="match status" value="1"/>
</dbReference>
<dbReference type="InterPro" id="IPR050487">
    <property type="entry name" value="FtsQ_DivIB"/>
</dbReference>
<dbReference type="Gene3D" id="3.10.20.310">
    <property type="entry name" value="membrane protein fhac"/>
    <property type="match status" value="1"/>
</dbReference>
<sequence length="330" mass="35290">MARRVISSGKESGSGDQSRGRSIQGRSAQGRSPQGRSVSSDGSRCESGGFVDARKLRSEDLVAKTLDETSGTLGVITRPKVVDFSARLKERRKANTRMIVMRVAASVGVIAAIVALVWLLFFSSVFRLESSGISVDGANEWVSQEQVLSIARQQAGKSLLLVSGDDVEKKIKDIPGVTSAKAVKRLPNSLEVTIKAQKPAAMLKTSEGTMTAVDSQGRVLNSVSGASVEGIPVIEVADVDESLKNRSIKEALKVLSSLPDSMRNSITRVTAETQDSITTELNDGDKVIVWGDSSQLKLKKAVVDKIINDPNVIGDKHNVDVSAPLRPIIK</sequence>
<feature type="transmembrane region" description="Helical" evidence="9">
    <location>
        <begin position="99"/>
        <end position="121"/>
    </location>
</feature>
<accession>W4NB64</accession>
<evidence type="ECO:0000256" key="6">
    <source>
        <dbReference type="ARBA" id="ARBA00023136"/>
    </source>
</evidence>
<keyword evidence="7" id="KW-0131">Cell cycle</keyword>
<evidence type="ECO:0000256" key="1">
    <source>
        <dbReference type="ARBA" id="ARBA00004370"/>
    </source>
</evidence>
<dbReference type="eggNOG" id="COG1589">
    <property type="taxonomic scope" value="Bacteria"/>
</dbReference>
<evidence type="ECO:0000256" key="2">
    <source>
        <dbReference type="ARBA" id="ARBA00022475"/>
    </source>
</evidence>
<evidence type="ECO:0000256" key="3">
    <source>
        <dbReference type="ARBA" id="ARBA00022618"/>
    </source>
</evidence>
<dbReference type="PATRIC" id="fig|1435051.3.peg.268"/>
<gene>
    <name evidence="11" type="ORF">BMOU_0273</name>
</gene>
<keyword evidence="5 9" id="KW-1133">Transmembrane helix</keyword>
<dbReference type="GeneID" id="97502514"/>
<dbReference type="AlphaFoldDB" id="W4NB64"/>
<evidence type="ECO:0000256" key="4">
    <source>
        <dbReference type="ARBA" id="ARBA00022692"/>
    </source>
</evidence>
<name>W4NB64_9BIFI</name>
<comment type="subcellular location">
    <subcellularLocation>
        <location evidence="1">Membrane</location>
    </subcellularLocation>
</comment>
<feature type="region of interest" description="Disordered" evidence="8">
    <location>
        <begin position="1"/>
        <end position="47"/>
    </location>
</feature>
<dbReference type="InterPro" id="IPR005548">
    <property type="entry name" value="Cell_div_FtsQ/DivIB_C"/>
</dbReference>
<dbReference type="Proteomes" id="UP000019155">
    <property type="component" value="Unassembled WGS sequence"/>
</dbReference>
<dbReference type="PANTHER" id="PTHR37820">
    <property type="entry name" value="CELL DIVISION PROTEIN DIVIB"/>
    <property type="match status" value="1"/>
</dbReference>
<evidence type="ECO:0000256" key="9">
    <source>
        <dbReference type="SAM" id="Phobius"/>
    </source>
</evidence>
<dbReference type="Pfam" id="PF03799">
    <property type="entry name" value="FtsQ_DivIB_C"/>
    <property type="match status" value="1"/>
</dbReference>
<dbReference type="InterPro" id="IPR013685">
    <property type="entry name" value="POTRA_FtsQ_type"/>
</dbReference>
<feature type="compositionally biased region" description="Polar residues" evidence="8">
    <location>
        <begin position="9"/>
        <end position="42"/>
    </location>
</feature>
<organism evidence="11 12">
    <name type="scientific">Bifidobacterium moukalabense DSM 27321</name>
    <dbReference type="NCBI Taxonomy" id="1435051"/>
    <lineage>
        <taxon>Bacteria</taxon>
        <taxon>Bacillati</taxon>
        <taxon>Actinomycetota</taxon>
        <taxon>Actinomycetes</taxon>
        <taxon>Bifidobacteriales</taxon>
        <taxon>Bifidobacteriaceae</taxon>
        <taxon>Bifidobacterium</taxon>
    </lineage>
</organism>
<evidence type="ECO:0000259" key="10">
    <source>
        <dbReference type="PROSITE" id="PS51779"/>
    </source>
</evidence>
<evidence type="ECO:0000256" key="5">
    <source>
        <dbReference type="ARBA" id="ARBA00022989"/>
    </source>
</evidence>
<protein>
    <submittedName>
        <fullName evidence="11">Cell division protein FtsQ</fullName>
    </submittedName>
</protein>
<keyword evidence="4 9" id="KW-0812">Transmembrane</keyword>
<dbReference type="GO" id="GO:0051301">
    <property type="term" value="P:cell division"/>
    <property type="evidence" value="ECO:0007669"/>
    <property type="project" value="UniProtKB-KW"/>
</dbReference>
<feature type="domain" description="POTRA" evidence="10">
    <location>
        <begin position="128"/>
        <end position="197"/>
    </location>
</feature>
<dbReference type="Pfam" id="PF08478">
    <property type="entry name" value="POTRA_1"/>
    <property type="match status" value="1"/>
</dbReference>
<comment type="caution">
    <text evidence="11">The sequence shown here is derived from an EMBL/GenBank/DDBJ whole genome shotgun (WGS) entry which is preliminary data.</text>
</comment>
<dbReference type="GO" id="GO:0005886">
    <property type="term" value="C:plasma membrane"/>
    <property type="evidence" value="ECO:0007669"/>
    <property type="project" value="TreeGrafter"/>
</dbReference>